<reference evidence="2 3" key="1">
    <citation type="submission" date="2012-01" db="EMBL/GenBank/DDBJ databases">
        <title>Complete sequence of chromosome of Clostridium pasteurianum BC1.</title>
        <authorList>
            <consortium name="US DOE Joint Genome Institute"/>
            <person name="Lucas S."/>
            <person name="Han J."/>
            <person name="Lapidus A."/>
            <person name="Cheng J.-F."/>
            <person name="Goodwin L."/>
            <person name="Pitluck S."/>
            <person name="Peters L."/>
            <person name="Mikhailova N."/>
            <person name="Teshima H."/>
            <person name="Detter J.C."/>
            <person name="Han C."/>
            <person name="Tapia R."/>
            <person name="Land M."/>
            <person name="Hauser L."/>
            <person name="Kyrpides N."/>
            <person name="Ivanova N."/>
            <person name="Pagani I."/>
            <person name="Dunn J."/>
            <person name="Taghavi S."/>
            <person name="Francis A."/>
            <person name="van der Lelie D."/>
            <person name="Woyke T."/>
        </authorList>
    </citation>
    <scope>NUCLEOTIDE SEQUENCE [LARGE SCALE GENOMIC DNA]</scope>
    <source>
        <strain evidence="2 3">BC1</strain>
    </source>
</reference>
<organism evidence="2 3">
    <name type="scientific">Clostridium pasteurianum BC1</name>
    <dbReference type="NCBI Taxonomy" id="86416"/>
    <lineage>
        <taxon>Bacteria</taxon>
        <taxon>Bacillati</taxon>
        <taxon>Bacillota</taxon>
        <taxon>Clostridia</taxon>
        <taxon>Eubacteriales</taxon>
        <taxon>Clostridiaceae</taxon>
        <taxon>Clostridium</taxon>
    </lineage>
</organism>
<dbReference type="STRING" id="86416.Clopa_4866"/>
<evidence type="ECO:0000256" key="1">
    <source>
        <dbReference type="SAM" id="Phobius"/>
    </source>
</evidence>
<feature type="transmembrane region" description="Helical" evidence="1">
    <location>
        <begin position="100"/>
        <end position="119"/>
    </location>
</feature>
<proteinExistence type="predicted"/>
<feature type="transmembrane region" description="Helical" evidence="1">
    <location>
        <begin position="76"/>
        <end position="94"/>
    </location>
</feature>
<dbReference type="PATRIC" id="fig|86416.3.peg.4854"/>
<dbReference type="eggNOG" id="ENOG5032790">
    <property type="taxonomic scope" value="Bacteria"/>
</dbReference>
<evidence type="ECO:0000313" key="3">
    <source>
        <dbReference type="Proteomes" id="UP000013523"/>
    </source>
</evidence>
<protein>
    <recommendedName>
        <fullName evidence="4">DUF3021 domain-containing protein</fullName>
    </recommendedName>
</protein>
<dbReference type="Proteomes" id="UP000013523">
    <property type="component" value="Chromosome"/>
</dbReference>
<dbReference type="RefSeq" id="WP_015617807.1">
    <property type="nucleotide sequence ID" value="NC_021182.1"/>
</dbReference>
<evidence type="ECO:0000313" key="2">
    <source>
        <dbReference type="EMBL" id="AGK99541.1"/>
    </source>
</evidence>
<dbReference type="HOGENOM" id="CLU_1812430_0_0_9"/>
<evidence type="ECO:0008006" key="4">
    <source>
        <dbReference type="Google" id="ProtNLM"/>
    </source>
</evidence>
<accession>R4KCY7</accession>
<dbReference type="AlphaFoldDB" id="R4KCY7"/>
<feature type="transmembrane region" description="Helical" evidence="1">
    <location>
        <begin position="42"/>
        <end position="64"/>
    </location>
</feature>
<dbReference type="EMBL" id="CP003261">
    <property type="protein sequence ID" value="AGK99541.1"/>
    <property type="molecule type" value="Genomic_DNA"/>
</dbReference>
<dbReference type="OrthoDB" id="9937859at2"/>
<keyword evidence="1" id="KW-0472">Membrane</keyword>
<keyword evidence="3" id="KW-1185">Reference proteome</keyword>
<gene>
    <name evidence="2" type="ORF">Clopa_4866</name>
</gene>
<sequence>MRSKSKIFREYIISSLAVSMLIIFWVFCIDAFFYGLWRNFKVIGSIVIYASVICLVQILIRLLLDNRPVISILAEYVVVVLLFFAFGIKFNWYFKGMEWFVFIYTIPVYAVGYLLRLVGVRKDADYINKKLAERKNREKHES</sequence>
<dbReference type="KEGG" id="cpas:Clopa_4866"/>
<name>R4KCY7_CLOPA</name>
<keyword evidence="1" id="KW-0812">Transmembrane</keyword>
<feature type="transmembrane region" description="Helical" evidence="1">
    <location>
        <begin position="12"/>
        <end position="36"/>
    </location>
</feature>
<keyword evidence="1" id="KW-1133">Transmembrane helix</keyword>